<dbReference type="eggNOG" id="COG4118">
    <property type="taxonomic scope" value="Bacteria"/>
</dbReference>
<dbReference type="InterPro" id="IPR006442">
    <property type="entry name" value="Antitoxin_Phd/YefM"/>
</dbReference>
<dbReference type="Gene3D" id="3.40.1620.10">
    <property type="entry name" value="YefM-like domain"/>
    <property type="match status" value="1"/>
</dbReference>
<evidence type="ECO:0000256" key="2">
    <source>
        <dbReference type="RuleBase" id="RU362080"/>
    </source>
</evidence>
<dbReference type="NCBIfam" id="TIGR01552">
    <property type="entry name" value="phd_fam"/>
    <property type="match status" value="1"/>
</dbReference>
<organism evidence="3 4">
    <name type="scientific">Polaromonas naphthalenivorans (strain CJ2)</name>
    <dbReference type="NCBI Taxonomy" id="365044"/>
    <lineage>
        <taxon>Bacteria</taxon>
        <taxon>Pseudomonadati</taxon>
        <taxon>Pseudomonadota</taxon>
        <taxon>Betaproteobacteria</taxon>
        <taxon>Burkholderiales</taxon>
        <taxon>Comamonadaceae</taxon>
        <taxon>Polaromonas</taxon>
    </lineage>
</organism>
<comment type="function">
    <text evidence="2">Antitoxin component of a type II toxin-antitoxin (TA) system.</text>
</comment>
<comment type="similarity">
    <text evidence="1 2">Belongs to the phD/YefM antitoxin family.</text>
</comment>
<evidence type="ECO:0000313" key="4">
    <source>
        <dbReference type="Proteomes" id="UP000000644"/>
    </source>
</evidence>
<dbReference type="InterPro" id="IPR036165">
    <property type="entry name" value="YefM-like_sf"/>
</dbReference>
<accession>A1VIA9</accession>
<dbReference type="STRING" id="365044.Pnap_0061"/>
<dbReference type="Pfam" id="PF02604">
    <property type="entry name" value="PhdYeFM_antitox"/>
    <property type="match status" value="1"/>
</dbReference>
<dbReference type="EMBL" id="CP000529">
    <property type="protein sequence ID" value="ABM35387.1"/>
    <property type="molecule type" value="Genomic_DNA"/>
</dbReference>
<keyword evidence="4" id="KW-1185">Reference proteome</keyword>
<dbReference type="Proteomes" id="UP000000644">
    <property type="component" value="Chromosome"/>
</dbReference>
<evidence type="ECO:0000256" key="1">
    <source>
        <dbReference type="ARBA" id="ARBA00009981"/>
    </source>
</evidence>
<dbReference type="SUPFAM" id="SSF143120">
    <property type="entry name" value="YefM-like"/>
    <property type="match status" value="1"/>
</dbReference>
<evidence type="ECO:0000313" key="3">
    <source>
        <dbReference type="EMBL" id="ABM35387.1"/>
    </source>
</evidence>
<proteinExistence type="inferred from homology"/>
<dbReference type="PANTHER" id="PTHR35377">
    <property type="entry name" value="ANTITOXIN VAPB49-RELATED-RELATED"/>
    <property type="match status" value="1"/>
</dbReference>
<dbReference type="InterPro" id="IPR051416">
    <property type="entry name" value="phD-YefM_TA_antitoxins"/>
</dbReference>
<sequence length="93" mass="10643">MYKTVILYKTPMHTVSLSEFRANASAMLDRVEQGETVRILRHGKPVAELVPVQPAAPEKLPSWKRPIHPLEYQRADGKSLAQLIMDERESARY</sequence>
<dbReference type="KEGG" id="pna:Pnap_0061"/>
<dbReference type="AlphaFoldDB" id="A1VIA9"/>
<protein>
    <recommendedName>
        <fullName evidence="2">Antitoxin</fullName>
    </recommendedName>
</protein>
<dbReference type="PANTHER" id="PTHR35377:SF8">
    <property type="entry name" value="ANTITOXIN VAPB22"/>
    <property type="match status" value="1"/>
</dbReference>
<name>A1VIA9_POLNA</name>
<dbReference type="HOGENOM" id="CLU_189192_0_0_4"/>
<gene>
    <name evidence="3" type="ordered locus">Pnap_0061</name>
</gene>
<reference evidence="4" key="1">
    <citation type="journal article" date="2009" name="Environ. Microbiol.">
        <title>The genome of Polaromonas naphthalenivorans strain CJ2, isolated from coal tar-contaminated sediment, reveals physiological and metabolic versatility and evolution through extensive horizontal gene transfer.</title>
        <authorList>
            <person name="Yagi J.M."/>
            <person name="Sims D."/>
            <person name="Brettin T."/>
            <person name="Bruce D."/>
            <person name="Madsen E.L."/>
        </authorList>
    </citation>
    <scope>NUCLEOTIDE SEQUENCE [LARGE SCALE GENOMIC DNA]</scope>
    <source>
        <strain evidence="4">CJ2</strain>
    </source>
</reference>